<dbReference type="Proteomes" id="UP000650833">
    <property type="component" value="Unassembled WGS sequence"/>
</dbReference>
<accession>A0A8H7R151</accession>
<comment type="caution">
    <text evidence="2">The sequence shown here is derived from an EMBL/GenBank/DDBJ whole genome shotgun (WGS) entry which is preliminary data.</text>
</comment>
<gene>
    <name evidence="2" type="ORF">INT46_011662</name>
</gene>
<dbReference type="EMBL" id="JAEPRC010000255">
    <property type="protein sequence ID" value="KAG2202589.1"/>
    <property type="molecule type" value="Genomic_DNA"/>
</dbReference>
<evidence type="ECO:0008006" key="4">
    <source>
        <dbReference type="Google" id="ProtNLM"/>
    </source>
</evidence>
<evidence type="ECO:0000313" key="3">
    <source>
        <dbReference type="Proteomes" id="UP000650833"/>
    </source>
</evidence>
<proteinExistence type="predicted"/>
<name>A0A8H7R151_9FUNG</name>
<evidence type="ECO:0000256" key="1">
    <source>
        <dbReference type="SAM" id="MobiDB-lite"/>
    </source>
</evidence>
<feature type="compositionally biased region" description="Basic and acidic residues" evidence="1">
    <location>
        <begin position="291"/>
        <end position="302"/>
    </location>
</feature>
<sequence>MLSLSALKKKKTSTVVPEQQERKITIKSPSITDFLSKKVSFIQAKKIWNQIVLQSKTSVTSTVLFDSNDHLADAASIPPTPPPKKSSTMPNLSIITDTEIMNRALPSLPSVENAISIGSQSSSRNGLTRATTWVGKSIQKWLSNLDEQRKATIVDLSDFEHDDDDNDDDDGDDDDYYFNNKDVLYSSSLLPNELDQKLTLHCRILQVTNIESAKNFQYTMNMKVTNNETQTHTGVMKRVAKGISAAHPRAALSFNVQGRFQVECNLCVKPFSSNSIVNRFKLFKPKLDLTENDNTKEEKQQQEQEQEQEAAAVHQGKLVLDSGLDPLSSFANKGIGRYSIQTSTSVALELTIAFWLEESEKQQDEQSQQESDYEEELLCTPIDQDVLRFCQAGDYLTFYVKSDTHPSWNRYWVSYHSNQLILRLNERGAPVDKFHLKGLNHIEINPSEDIKEEIYLGKKHGIILTFGNSNVYLFCDNFKSVRFWKCLLEQHASSTVHSNRIQKKYLWVAQ</sequence>
<organism evidence="2 3">
    <name type="scientific">Mucor plumbeus</name>
    <dbReference type="NCBI Taxonomy" id="97098"/>
    <lineage>
        <taxon>Eukaryota</taxon>
        <taxon>Fungi</taxon>
        <taxon>Fungi incertae sedis</taxon>
        <taxon>Mucoromycota</taxon>
        <taxon>Mucoromycotina</taxon>
        <taxon>Mucoromycetes</taxon>
        <taxon>Mucorales</taxon>
        <taxon>Mucorineae</taxon>
        <taxon>Mucoraceae</taxon>
        <taxon>Mucor</taxon>
    </lineage>
</organism>
<protein>
    <recommendedName>
        <fullName evidence="4">PH domain-containing protein</fullName>
    </recommendedName>
</protein>
<feature type="region of interest" description="Disordered" evidence="1">
    <location>
        <begin position="291"/>
        <end position="311"/>
    </location>
</feature>
<keyword evidence="3" id="KW-1185">Reference proteome</keyword>
<evidence type="ECO:0000313" key="2">
    <source>
        <dbReference type="EMBL" id="KAG2202589.1"/>
    </source>
</evidence>
<dbReference type="SUPFAM" id="SSF50729">
    <property type="entry name" value="PH domain-like"/>
    <property type="match status" value="1"/>
</dbReference>
<dbReference type="OrthoDB" id="2261365at2759"/>
<dbReference type="AlphaFoldDB" id="A0A8H7R151"/>
<reference evidence="2" key="1">
    <citation type="submission" date="2020-12" db="EMBL/GenBank/DDBJ databases">
        <title>Metabolic potential, ecology and presence of endohyphal bacteria is reflected in genomic diversity of Mucoromycotina.</title>
        <authorList>
            <person name="Muszewska A."/>
            <person name="Okrasinska A."/>
            <person name="Steczkiewicz K."/>
            <person name="Drgas O."/>
            <person name="Orlowska M."/>
            <person name="Perlinska-Lenart U."/>
            <person name="Aleksandrzak-Piekarczyk T."/>
            <person name="Szatraj K."/>
            <person name="Zielenkiewicz U."/>
            <person name="Pilsyk S."/>
            <person name="Malc E."/>
            <person name="Mieczkowski P."/>
            <person name="Kruszewska J.S."/>
            <person name="Biernat P."/>
            <person name="Pawlowska J."/>
        </authorList>
    </citation>
    <scope>NUCLEOTIDE SEQUENCE</scope>
    <source>
        <strain evidence="2">CBS 226.32</strain>
    </source>
</reference>